<gene>
    <name evidence="3" type="ORF">F9U64_17885</name>
</gene>
<evidence type="ECO:0000313" key="3">
    <source>
        <dbReference type="EMBL" id="KAB8127382.1"/>
    </source>
</evidence>
<dbReference type="AlphaFoldDB" id="A0A7C8GR08"/>
<keyword evidence="1" id="KW-0175">Coiled coil</keyword>
<sequence length="202" mass="23626">MEKFTMFFLAMVILLFAAGCTKNEEVLIKKQQIQLQELKDKVADLEDTISKQQKNLDNKKEFSYLNNFTKDELRAYNLFSKEKDVKHLSGFLPEKMVLIYLHSVVVDDVEAIYSLTYDDGMLPDLDNFRGSYYSEGFHLKEMHSTLDYRYYTSIKVKEDNKTENDAYVELTVSIGQYTSSIIYGLKKDSGIWKMDILHLMEN</sequence>
<evidence type="ECO:0000313" key="4">
    <source>
        <dbReference type="Proteomes" id="UP000480246"/>
    </source>
</evidence>
<reference evidence="3 4" key="1">
    <citation type="submission" date="2019-10" db="EMBL/GenBank/DDBJ databases">
        <title>Gracilibacillus sp. nov. isolated from rice seeds.</title>
        <authorList>
            <person name="He S."/>
        </authorList>
    </citation>
    <scope>NUCLEOTIDE SEQUENCE [LARGE SCALE GENOMIC DNA]</scope>
    <source>
        <strain evidence="3 4">TD8</strain>
    </source>
</reference>
<dbReference type="OrthoDB" id="2970464at2"/>
<keyword evidence="4" id="KW-1185">Reference proteome</keyword>
<protein>
    <recommendedName>
        <fullName evidence="5">Lipoprotein</fullName>
    </recommendedName>
</protein>
<comment type="caution">
    <text evidence="3">The sequence shown here is derived from an EMBL/GenBank/DDBJ whole genome shotgun (WGS) entry which is preliminary data.</text>
</comment>
<evidence type="ECO:0000256" key="2">
    <source>
        <dbReference type="SAM" id="SignalP"/>
    </source>
</evidence>
<dbReference type="Proteomes" id="UP000480246">
    <property type="component" value="Unassembled WGS sequence"/>
</dbReference>
<feature type="coiled-coil region" evidence="1">
    <location>
        <begin position="21"/>
        <end position="62"/>
    </location>
</feature>
<accession>A0A7C8GR08</accession>
<feature type="chain" id="PRO_5039519852" description="Lipoprotein" evidence="2">
    <location>
        <begin position="18"/>
        <end position="202"/>
    </location>
</feature>
<evidence type="ECO:0008006" key="5">
    <source>
        <dbReference type="Google" id="ProtNLM"/>
    </source>
</evidence>
<organism evidence="3 4">
    <name type="scientific">Gracilibacillus oryzae</name>
    <dbReference type="NCBI Taxonomy" id="1672701"/>
    <lineage>
        <taxon>Bacteria</taxon>
        <taxon>Bacillati</taxon>
        <taxon>Bacillota</taxon>
        <taxon>Bacilli</taxon>
        <taxon>Bacillales</taxon>
        <taxon>Bacillaceae</taxon>
        <taxon>Gracilibacillus</taxon>
    </lineage>
</organism>
<dbReference type="PROSITE" id="PS51257">
    <property type="entry name" value="PROKAR_LIPOPROTEIN"/>
    <property type="match status" value="1"/>
</dbReference>
<keyword evidence="2" id="KW-0732">Signal</keyword>
<feature type="signal peptide" evidence="2">
    <location>
        <begin position="1"/>
        <end position="17"/>
    </location>
</feature>
<name>A0A7C8GR08_9BACI</name>
<evidence type="ECO:0000256" key="1">
    <source>
        <dbReference type="SAM" id="Coils"/>
    </source>
</evidence>
<proteinExistence type="predicted"/>
<dbReference type="RefSeq" id="WP_153406257.1">
    <property type="nucleotide sequence ID" value="NZ_ML762443.1"/>
</dbReference>
<dbReference type="EMBL" id="WEID01000092">
    <property type="protein sequence ID" value="KAB8127382.1"/>
    <property type="molecule type" value="Genomic_DNA"/>
</dbReference>